<name>D2A3T1_TRICA</name>
<dbReference type="HOGENOM" id="CLU_2963823_0_0_1"/>
<protein>
    <submittedName>
        <fullName evidence="1">Uncharacterized protein</fullName>
    </submittedName>
</protein>
<organism evidence="1 2">
    <name type="scientific">Tribolium castaneum</name>
    <name type="common">Red flour beetle</name>
    <dbReference type="NCBI Taxonomy" id="7070"/>
    <lineage>
        <taxon>Eukaryota</taxon>
        <taxon>Metazoa</taxon>
        <taxon>Ecdysozoa</taxon>
        <taxon>Arthropoda</taxon>
        <taxon>Hexapoda</taxon>
        <taxon>Insecta</taxon>
        <taxon>Pterygota</taxon>
        <taxon>Neoptera</taxon>
        <taxon>Endopterygota</taxon>
        <taxon>Coleoptera</taxon>
        <taxon>Polyphaga</taxon>
        <taxon>Cucujiformia</taxon>
        <taxon>Tenebrionidae</taxon>
        <taxon>Tenebrionidae incertae sedis</taxon>
        <taxon>Tribolium</taxon>
    </lineage>
</organism>
<dbReference type="InParanoid" id="D2A3T1"/>
<evidence type="ECO:0000313" key="1">
    <source>
        <dbReference type="EMBL" id="EFA05563.1"/>
    </source>
</evidence>
<dbReference type="Proteomes" id="UP000007266">
    <property type="component" value="Linkage group 6"/>
</dbReference>
<dbReference type="EMBL" id="KQ971348">
    <property type="protein sequence ID" value="EFA05563.1"/>
    <property type="molecule type" value="Genomic_DNA"/>
</dbReference>
<reference evidence="1 2" key="1">
    <citation type="journal article" date="2008" name="Nature">
        <title>The genome of the model beetle and pest Tribolium castaneum.</title>
        <authorList>
            <consortium name="Tribolium Genome Sequencing Consortium"/>
            <person name="Richards S."/>
            <person name="Gibbs R.A."/>
            <person name="Weinstock G.M."/>
            <person name="Brown S.J."/>
            <person name="Denell R."/>
            <person name="Beeman R.W."/>
            <person name="Gibbs R."/>
            <person name="Beeman R.W."/>
            <person name="Brown S.J."/>
            <person name="Bucher G."/>
            <person name="Friedrich M."/>
            <person name="Grimmelikhuijzen C.J."/>
            <person name="Klingler M."/>
            <person name="Lorenzen M."/>
            <person name="Richards S."/>
            <person name="Roth S."/>
            <person name="Schroder R."/>
            <person name="Tautz D."/>
            <person name="Zdobnov E.M."/>
            <person name="Muzny D."/>
            <person name="Gibbs R.A."/>
            <person name="Weinstock G.M."/>
            <person name="Attaway T."/>
            <person name="Bell S."/>
            <person name="Buhay C.J."/>
            <person name="Chandrabose M.N."/>
            <person name="Chavez D."/>
            <person name="Clerk-Blankenburg K.P."/>
            <person name="Cree A."/>
            <person name="Dao M."/>
            <person name="Davis C."/>
            <person name="Chacko J."/>
            <person name="Dinh H."/>
            <person name="Dugan-Rocha S."/>
            <person name="Fowler G."/>
            <person name="Garner T.T."/>
            <person name="Garnes J."/>
            <person name="Gnirke A."/>
            <person name="Hawes A."/>
            <person name="Hernandez J."/>
            <person name="Hines S."/>
            <person name="Holder M."/>
            <person name="Hume J."/>
            <person name="Jhangiani S.N."/>
            <person name="Joshi V."/>
            <person name="Khan Z.M."/>
            <person name="Jackson L."/>
            <person name="Kovar C."/>
            <person name="Kowis A."/>
            <person name="Lee S."/>
            <person name="Lewis L.R."/>
            <person name="Margolis J."/>
            <person name="Morgan M."/>
            <person name="Nazareth L.V."/>
            <person name="Nguyen N."/>
            <person name="Okwuonu G."/>
            <person name="Parker D."/>
            <person name="Richards S."/>
            <person name="Ruiz S.J."/>
            <person name="Santibanez J."/>
            <person name="Savard J."/>
            <person name="Scherer S.E."/>
            <person name="Schneider B."/>
            <person name="Sodergren E."/>
            <person name="Tautz D."/>
            <person name="Vattahil S."/>
            <person name="Villasana D."/>
            <person name="White C.S."/>
            <person name="Wright R."/>
            <person name="Park Y."/>
            <person name="Beeman R.W."/>
            <person name="Lord J."/>
            <person name="Oppert B."/>
            <person name="Lorenzen M."/>
            <person name="Brown S."/>
            <person name="Wang L."/>
            <person name="Savard J."/>
            <person name="Tautz D."/>
            <person name="Richards S."/>
            <person name="Weinstock G."/>
            <person name="Gibbs R.A."/>
            <person name="Liu Y."/>
            <person name="Worley K."/>
            <person name="Weinstock G."/>
            <person name="Elsik C.G."/>
            <person name="Reese J.T."/>
            <person name="Elhaik E."/>
            <person name="Landan G."/>
            <person name="Graur D."/>
            <person name="Arensburger P."/>
            <person name="Atkinson P."/>
            <person name="Beeman R.W."/>
            <person name="Beidler J."/>
            <person name="Brown S.J."/>
            <person name="Demuth J.P."/>
            <person name="Drury D.W."/>
            <person name="Du Y.Z."/>
            <person name="Fujiwara H."/>
            <person name="Lorenzen M."/>
            <person name="Maselli V."/>
            <person name="Osanai M."/>
            <person name="Park Y."/>
            <person name="Robertson H.M."/>
            <person name="Tu Z."/>
            <person name="Wang J.J."/>
            <person name="Wang S."/>
            <person name="Richards S."/>
            <person name="Song H."/>
            <person name="Zhang L."/>
            <person name="Sodergren E."/>
            <person name="Werner D."/>
            <person name="Stanke M."/>
            <person name="Morgenstern B."/>
            <person name="Solovyev V."/>
            <person name="Kosarev P."/>
            <person name="Brown G."/>
            <person name="Chen H.C."/>
            <person name="Ermolaeva O."/>
            <person name="Hlavina W."/>
            <person name="Kapustin Y."/>
            <person name="Kiryutin B."/>
            <person name="Kitts P."/>
            <person name="Maglott D."/>
            <person name="Pruitt K."/>
            <person name="Sapojnikov V."/>
            <person name="Souvorov A."/>
            <person name="Mackey A.J."/>
            <person name="Waterhouse R.M."/>
            <person name="Wyder S."/>
            <person name="Zdobnov E.M."/>
            <person name="Zdobnov E.M."/>
            <person name="Wyder S."/>
            <person name="Kriventseva E.V."/>
            <person name="Kadowaki T."/>
            <person name="Bork P."/>
            <person name="Aranda M."/>
            <person name="Bao R."/>
            <person name="Beermann A."/>
            <person name="Berns N."/>
            <person name="Bolognesi R."/>
            <person name="Bonneton F."/>
            <person name="Bopp D."/>
            <person name="Brown S.J."/>
            <person name="Bucher G."/>
            <person name="Butts T."/>
            <person name="Chaumot A."/>
            <person name="Denell R.E."/>
            <person name="Ferrier D.E."/>
            <person name="Friedrich M."/>
            <person name="Gordon C.M."/>
            <person name="Jindra M."/>
            <person name="Klingler M."/>
            <person name="Lan Q."/>
            <person name="Lattorff H.M."/>
            <person name="Laudet V."/>
            <person name="von Levetsow C."/>
            <person name="Liu Z."/>
            <person name="Lutz R."/>
            <person name="Lynch J.A."/>
            <person name="da Fonseca R.N."/>
            <person name="Posnien N."/>
            <person name="Reuter R."/>
            <person name="Roth S."/>
            <person name="Savard J."/>
            <person name="Schinko J.B."/>
            <person name="Schmitt C."/>
            <person name="Schoppmeier M."/>
            <person name="Schroder R."/>
            <person name="Shippy T.D."/>
            <person name="Simonnet F."/>
            <person name="Marques-Souza H."/>
            <person name="Tautz D."/>
            <person name="Tomoyasu Y."/>
            <person name="Trauner J."/>
            <person name="Van der Zee M."/>
            <person name="Vervoort M."/>
            <person name="Wittkopp N."/>
            <person name="Wimmer E.A."/>
            <person name="Yang X."/>
            <person name="Jones A.K."/>
            <person name="Sattelle D.B."/>
            <person name="Ebert P.R."/>
            <person name="Nelson D."/>
            <person name="Scott J.G."/>
            <person name="Beeman R.W."/>
            <person name="Muthukrishnan S."/>
            <person name="Kramer K.J."/>
            <person name="Arakane Y."/>
            <person name="Beeman R.W."/>
            <person name="Zhu Q."/>
            <person name="Hogenkamp D."/>
            <person name="Dixit R."/>
            <person name="Oppert B."/>
            <person name="Jiang H."/>
            <person name="Zou Z."/>
            <person name="Marshall J."/>
            <person name="Elpidina E."/>
            <person name="Vinokurov K."/>
            <person name="Oppert C."/>
            <person name="Zou Z."/>
            <person name="Evans J."/>
            <person name="Lu Z."/>
            <person name="Zhao P."/>
            <person name="Sumathipala N."/>
            <person name="Altincicek B."/>
            <person name="Vilcinskas A."/>
            <person name="Williams M."/>
            <person name="Hultmark D."/>
            <person name="Hetru C."/>
            <person name="Jiang H."/>
            <person name="Grimmelikhuijzen C.J."/>
            <person name="Hauser F."/>
            <person name="Cazzamali G."/>
            <person name="Williamson M."/>
            <person name="Park Y."/>
            <person name="Li B."/>
            <person name="Tanaka Y."/>
            <person name="Predel R."/>
            <person name="Neupert S."/>
            <person name="Schachtner J."/>
            <person name="Verleyen P."/>
            <person name="Raible F."/>
            <person name="Bork P."/>
            <person name="Friedrich M."/>
            <person name="Walden K.K."/>
            <person name="Robertson H.M."/>
            <person name="Angeli S."/>
            <person name="Foret S."/>
            <person name="Bucher G."/>
            <person name="Schuetz S."/>
            <person name="Maleszka R."/>
            <person name="Wimmer E.A."/>
            <person name="Beeman R.W."/>
            <person name="Lorenzen M."/>
            <person name="Tomoyasu Y."/>
            <person name="Miller S.C."/>
            <person name="Grossmann D."/>
            <person name="Bucher G."/>
        </authorList>
    </citation>
    <scope>NUCLEOTIDE SEQUENCE [LARGE SCALE GENOMIC DNA]</scope>
    <source>
        <strain evidence="1 2">Georgia GA2</strain>
    </source>
</reference>
<accession>D2A3T1</accession>
<gene>
    <name evidence="1" type="primary">GLEAN_15752</name>
    <name evidence="1" type="ORF">TcasGA2_TC015752</name>
</gene>
<sequence length="59" mass="6333">MAEKIGKNRRGLSGPSPRLLDHLACTNRYITLLSSCFLSGAAVSAKVGHPDQHQFIVGL</sequence>
<proteinExistence type="predicted"/>
<reference evidence="1 2" key="2">
    <citation type="journal article" date="2010" name="Nucleic Acids Res.">
        <title>BeetleBase in 2010: revisions to provide comprehensive genomic information for Tribolium castaneum.</title>
        <authorList>
            <person name="Kim H.S."/>
            <person name="Murphy T."/>
            <person name="Xia J."/>
            <person name="Caragea D."/>
            <person name="Park Y."/>
            <person name="Beeman R.W."/>
            <person name="Lorenzen M.D."/>
            <person name="Butcher S."/>
            <person name="Manak J.R."/>
            <person name="Brown S.J."/>
        </authorList>
    </citation>
    <scope>GENOME REANNOTATION</scope>
    <source>
        <strain evidence="1 2">Georgia GA2</strain>
    </source>
</reference>
<dbReference type="AlphaFoldDB" id="D2A3T1"/>
<evidence type="ECO:0000313" key="2">
    <source>
        <dbReference type="Proteomes" id="UP000007266"/>
    </source>
</evidence>
<keyword evidence="2" id="KW-1185">Reference proteome</keyword>